<dbReference type="Proteomes" id="UP000050795">
    <property type="component" value="Unassembled WGS sequence"/>
</dbReference>
<dbReference type="AlphaFoldDB" id="A0AA85JCK8"/>
<evidence type="ECO:0000259" key="3">
    <source>
        <dbReference type="Pfam" id="PF03792"/>
    </source>
</evidence>
<name>A0AA85JCK8_TRIRE</name>
<feature type="compositionally biased region" description="Polar residues" evidence="2">
    <location>
        <begin position="132"/>
        <end position="142"/>
    </location>
</feature>
<feature type="region of interest" description="Disordered" evidence="2">
    <location>
        <begin position="107"/>
        <end position="155"/>
    </location>
</feature>
<reference evidence="4" key="1">
    <citation type="submission" date="2022-06" db="EMBL/GenBank/DDBJ databases">
        <authorList>
            <person name="Berger JAMES D."/>
            <person name="Berger JAMES D."/>
        </authorList>
    </citation>
    <scope>NUCLEOTIDE SEQUENCE [LARGE SCALE GENOMIC DNA]</scope>
</reference>
<dbReference type="GO" id="GO:0005634">
    <property type="term" value="C:nucleus"/>
    <property type="evidence" value="ECO:0007669"/>
    <property type="project" value="UniProtKB-SubCell"/>
</dbReference>
<dbReference type="WBParaSite" id="TREG1_142330.2">
    <property type="protein sequence ID" value="TREG1_142330.2"/>
    <property type="gene ID" value="TREG1_142330"/>
</dbReference>
<evidence type="ECO:0000313" key="6">
    <source>
        <dbReference type="WBParaSite" id="TREG1_142330.2"/>
    </source>
</evidence>
<organism evidence="4 6">
    <name type="scientific">Trichobilharzia regenti</name>
    <name type="common">Nasal bird schistosome</name>
    <dbReference type="NCBI Taxonomy" id="157069"/>
    <lineage>
        <taxon>Eukaryota</taxon>
        <taxon>Metazoa</taxon>
        <taxon>Spiralia</taxon>
        <taxon>Lophotrochozoa</taxon>
        <taxon>Platyhelminthes</taxon>
        <taxon>Trematoda</taxon>
        <taxon>Digenea</taxon>
        <taxon>Strigeidida</taxon>
        <taxon>Schistosomatoidea</taxon>
        <taxon>Schistosomatidae</taxon>
        <taxon>Trichobilharzia</taxon>
    </lineage>
</organism>
<protein>
    <recommendedName>
        <fullName evidence="3">PBC domain-containing protein</fullName>
    </recommendedName>
</protein>
<dbReference type="GO" id="GO:0003700">
    <property type="term" value="F:DNA-binding transcription factor activity"/>
    <property type="evidence" value="ECO:0007669"/>
    <property type="project" value="InterPro"/>
</dbReference>
<evidence type="ECO:0000256" key="2">
    <source>
        <dbReference type="SAM" id="MobiDB-lite"/>
    </source>
</evidence>
<proteinExistence type="predicted"/>
<evidence type="ECO:0000313" key="4">
    <source>
        <dbReference type="Proteomes" id="UP000050795"/>
    </source>
</evidence>
<sequence>MVSHQSEFENWYQQCFNESVNQCDLEVGIPKKTDPSNSNTITNNNNNNCNSMKKALIDINFNEKEKLCISTQNSEKDYLDEFQQIQENNLSDRKGLLSYEHAKEMFAYKTKSPPQTEGDYNDEEEEDKAKLEQTSSKIQQEGSEWGGMEKISSAT</sequence>
<accession>A0AA85JCK8</accession>
<dbReference type="InterPro" id="IPR005542">
    <property type="entry name" value="PBX_PBC_dom"/>
</dbReference>
<dbReference type="Pfam" id="PF03792">
    <property type="entry name" value="PBC"/>
    <property type="match status" value="1"/>
</dbReference>
<feature type="domain" description="PBC" evidence="3">
    <location>
        <begin position="44"/>
        <end position="145"/>
    </location>
</feature>
<keyword evidence="4" id="KW-1185">Reference proteome</keyword>
<comment type="subcellular location">
    <subcellularLocation>
        <location evidence="1">Nucleus</location>
    </subcellularLocation>
</comment>
<dbReference type="WBParaSite" id="TREG1_142330.1">
    <property type="protein sequence ID" value="TREG1_142330.1"/>
    <property type="gene ID" value="TREG1_142330"/>
</dbReference>
<evidence type="ECO:0000256" key="1">
    <source>
        <dbReference type="ARBA" id="ARBA00004123"/>
    </source>
</evidence>
<reference evidence="5 6" key="2">
    <citation type="submission" date="2023-11" db="UniProtKB">
        <authorList>
            <consortium name="WormBaseParasite"/>
        </authorList>
    </citation>
    <scope>IDENTIFICATION</scope>
</reference>
<evidence type="ECO:0000313" key="5">
    <source>
        <dbReference type="WBParaSite" id="TREG1_142330.1"/>
    </source>
</evidence>